<dbReference type="PRINTS" id="PR00038">
    <property type="entry name" value="HTHLUXR"/>
</dbReference>
<dbReference type="InterPro" id="IPR041664">
    <property type="entry name" value="AAA_16"/>
</dbReference>
<accession>A0A1G8DNB5</accession>
<dbReference type="Pfam" id="PF13191">
    <property type="entry name" value="AAA_16"/>
    <property type="match status" value="1"/>
</dbReference>
<dbReference type="EMBL" id="FNCN01000018">
    <property type="protein sequence ID" value="SDH59183.1"/>
    <property type="molecule type" value="Genomic_DNA"/>
</dbReference>
<dbReference type="InterPro" id="IPR036388">
    <property type="entry name" value="WH-like_DNA-bd_sf"/>
</dbReference>
<keyword evidence="2" id="KW-0067">ATP-binding</keyword>
<keyword evidence="1" id="KW-0547">Nucleotide-binding</keyword>
<dbReference type="GO" id="GO:0005524">
    <property type="term" value="F:ATP binding"/>
    <property type="evidence" value="ECO:0007669"/>
    <property type="project" value="UniProtKB-KW"/>
</dbReference>
<dbReference type="PANTHER" id="PTHR16305">
    <property type="entry name" value="TESTICULAR SOLUBLE ADENYLYL CYCLASE"/>
    <property type="match status" value="1"/>
</dbReference>
<dbReference type="Proteomes" id="UP000198923">
    <property type="component" value="Unassembled WGS sequence"/>
</dbReference>
<dbReference type="SMART" id="SM00421">
    <property type="entry name" value="HTH_LUXR"/>
    <property type="match status" value="1"/>
</dbReference>
<dbReference type="GO" id="GO:0005737">
    <property type="term" value="C:cytoplasm"/>
    <property type="evidence" value="ECO:0007669"/>
    <property type="project" value="TreeGrafter"/>
</dbReference>
<dbReference type="Pfam" id="PF00196">
    <property type="entry name" value="GerE"/>
    <property type="match status" value="1"/>
</dbReference>
<dbReference type="InterPro" id="IPR027417">
    <property type="entry name" value="P-loop_NTPase"/>
</dbReference>
<dbReference type="GO" id="GO:0003677">
    <property type="term" value="F:DNA binding"/>
    <property type="evidence" value="ECO:0007669"/>
    <property type="project" value="InterPro"/>
</dbReference>
<proteinExistence type="predicted"/>
<dbReference type="SUPFAM" id="SSF52540">
    <property type="entry name" value="P-loop containing nucleoside triphosphate hydrolases"/>
    <property type="match status" value="1"/>
</dbReference>
<evidence type="ECO:0000256" key="1">
    <source>
        <dbReference type="ARBA" id="ARBA00022741"/>
    </source>
</evidence>
<dbReference type="SUPFAM" id="SSF48452">
    <property type="entry name" value="TPR-like"/>
    <property type="match status" value="1"/>
</dbReference>
<dbReference type="InterPro" id="IPR016032">
    <property type="entry name" value="Sig_transdc_resp-reg_C-effctor"/>
</dbReference>
<evidence type="ECO:0000259" key="3">
    <source>
        <dbReference type="PROSITE" id="PS50043"/>
    </source>
</evidence>
<evidence type="ECO:0000313" key="4">
    <source>
        <dbReference type="EMBL" id="SDH59183.1"/>
    </source>
</evidence>
<gene>
    <name evidence="4" type="ORF">SAMN05421505_118114</name>
</gene>
<protein>
    <submittedName>
        <fullName evidence="4">Regulatory protein, luxR family</fullName>
    </submittedName>
</protein>
<reference evidence="4 5" key="1">
    <citation type="submission" date="2016-10" db="EMBL/GenBank/DDBJ databases">
        <authorList>
            <person name="de Groot N.N."/>
        </authorList>
    </citation>
    <scope>NUCLEOTIDE SEQUENCE [LARGE SCALE GENOMIC DNA]</scope>
    <source>
        <strain evidence="4 5">CPCC 201354</strain>
    </source>
</reference>
<dbReference type="Gene3D" id="3.40.50.300">
    <property type="entry name" value="P-loop containing nucleotide triphosphate hydrolases"/>
    <property type="match status" value="1"/>
</dbReference>
<dbReference type="Gene3D" id="1.10.10.10">
    <property type="entry name" value="Winged helix-like DNA-binding domain superfamily/Winged helix DNA-binding domain"/>
    <property type="match status" value="1"/>
</dbReference>
<dbReference type="STRING" id="504805.SAMN05421505_118114"/>
<evidence type="ECO:0000313" key="5">
    <source>
        <dbReference type="Proteomes" id="UP000198923"/>
    </source>
</evidence>
<feature type="domain" description="HTH luxR-type" evidence="3">
    <location>
        <begin position="841"/>
        <end position="905"/>
    </location>
</feature>
<name>A0A1G8DNB5_9ACTN</name>
<sequence length="920" mass="98285">MALHDFMTIVGRTRELERLHALMKHVETGAPGTVMVDGPGGMGKTSLVHRFLTERGDLTSLRASGDEAESGLSFGMLAQLAAARAPFSPWEGSTDPIVAGLELLDLLGRLQEAGPIIVVVDDAQWADAPSLQALTFALRRLRADSVLTIVIARSPAMPRIPPGLRRLLTGDQTVRLTLAGLGAADLRELAGGLGVRLPLRAAERLREQTNGNPLHARELIGQVPPEVLTDLSRPLPVPRTYFHLVLERLNGCSRPARNLVYAAGVLGFTSPLDAVGRLSGIDDPVPPFDEAVRARLLLDRSTAAGLTALFPHPLTHAAVYQNLSVLNRRELHRRAAELADSDQERLRHRVRASHHPDDALAADLTAFARGESATGNWSSTAEHLINAAHISPSQEERAHRTAEAIASLIYAGRVEDAAELAAGLPATCPVDIRCFALGALALAAGNPAEAVPLLTEAWERCDAAAHPVRAVRIAECLSILCGMAGSGPDAVLWVERATSSATGVPHPDFLGVIHMCALASRGRSDTALALARDLPASVAAAGGGLDRLLGRAAVRMWNDDLDGAIEDASRALSRSDRHSAAYRVSAHAFLGEAEFRAGRWDDAAAHTLAGVSLAEDTGQGWMAEIPRALAALVPAARGRFDEAEPYVAAGRASRASPYSGLPFLNYALAFTATARGLAEGVVAALEPVTTRRFRDFIDEPGLLPWQDLLADAYTRLGRHTEARAVLDPFEERAADRGRHSSLALIGRARGNLLMAQGDFRGAESSFEAALVHAARVDLPFDRARLHLDYGIFLRRRKARGAALRQLESAHAVLWRLRAVPYLRRCERELTACGRPAAAPGEASGWNLTPQEHAVARLACSGMTNQQIAKELVLSVKTVEFHLGKVFGKLGVASRAALCARLRGDDRGDGSADGGPGPVTR</sequence>
<dbReference type="InterPro" id="IPR011990">
    <property type="entry name" value="TPR-like_helical_dom_sf"/>
</dbReference>
<dbReference type="PROSITE" id="PS50043">
    <property type="entry name" value="HTH_LUXR_2"/>
    <property type="match status" value="1"/>
</dbReference>
<evidence type="ECO:0000256" key="2">
    <source>
        <dbReference type="ARBA" id="ARBA00022840"/>
    </source>
</evidence>
<dbReference type="PANTHER" id="PTHR16305:SF35">
    <property type="entry name" value="TRANSCRIPTIONAL ACTIVATOR DOMAIN"/>
    <property type="match status" value="1"/>
</dbReference>
<dbReference type="InterPro" id="IPR019734">
    <property type="entry name" value="TPR_rpt"/>
</dbReference>
<keyword evidence="5" id="KW-1185">Reference proteome</keyword>
<dbReference type="AlphaFoldDB" id="A0A1G8DNB5"/>
<dbReference type="CDD" id="cd06170">
    <property type="entry name" value="LuxR_C_like"/>
    <property type="match status" value="1"/>
</dbReference>
<dbReference type="SMART" id="SM00028">
    <property type="entry name" value="TPR"/>
    <property type="match status" value="3"/>
</dbReference>
<dbReference type="RefSeq" id="WP_176955547.1">
    <property type="nucleotide sequence ID" value="NZ_FNCN01000018.1"/>
</dbReference>
<dbReference type="GO" id="GO:0004016">
    <property type="term" value="F:adenylate cyclase activity"/>
    <property type="evidence" value="ECO:0007669"/>
    <property type="project" value="TreeGrafter"/>
</dbReference>
<organism evidence="4 5">
    <name type="scientific">Sinosporangium album</name>
    <dbReference type="NCBI Taxonomy" id="504805"/>
    <lineage>
        <taxon>Bacteria</taxon>
        <taxon>Bacillati</taxon>
        <taxon>Actinomycetota</taxon>
        <taxon>Actinomycetes</taxon>
        <taxon>Streptosporangiales</taxon>
        <taxon>Streptosporangiaceae</taxon>
        <taxon>Sinosporangium</taxon>
    </lineage>
</organism>
<dbReference type="GO" id="GO:0006355">
    <property type="term" value="P:regulation of DNA-templated transcription"/>
    <property type="evidence" value="ECO:0007669"/>
    <property type="project" value="InterPro"/>
</dbReference>
<dbReference type="InterPro" id="IPR000792">
    <property type="entry name" value="Tscrpt_reg_LuxR_C"/>
</dbReference>
<dbReference type="Gene3D" id="1.25.40.10">
    <property type="entry name" value="Tetratricopeptide repeat domain"/>
    <property type="match status" value="2"/>
</dbReference>
<dbReference type="SUPFAM" id="SSF46894">
    <property type="entry name" value="C-terminal effector domain of the bipartite response regulators"/>
    <property type="match status" value="1"/>
</dbReference>